<keyword evidence="7 8" id="KW-0472">Membrane</keyword>
<feature type="compositionally biased region" description="Low complexity" evidence="9">
    <location>
        <begin position="36"/>
        <end position="50"/>
    </location>
</feature>
<protein>
    <recommendedName>
        <fullName evidence="8">CASP-like protein</fullName>
    </recommendedName>
</protein>
<feature type="transmembrane region" description="Helical" evidence="8">
    <location>
        <begin position="210"/>
        <end position="231"/>
    </location>
</feature>
<dbReference type="AlphaFoldDB" id="A0A803RBY6"/>
<keyword evidence="4 8" id="KW-1003">Cell membrane</keyword>
<comment type="subunit">
    <text evidence="3 8">Homodimer and heterodimers.</text>
</comment>
<dbReference type="PANTHER" id="PTHR33573">
    <property type="entry name" value="CASP-LIKE PROTEIN 4A4"/>
    <property type="match status" value="1"/>
</dbReference>
<dbReference type="EnsemblPlants" id="novel_model_781_5bda875f">
    <property type="protein sequence ID" value="cds.novel_model_781_5bda875f"/>
    <property type="gene ID" value="novel_gene_542_5bda875f"/>
</dbReference>
<name>A0A803RBY6_CANSA</name>
<evidence type="ECO:0000256" key="9">
    <source>
        <dbReference type="SAM" id="MobiDB-lite"/>
    </source>
</evidence>
<keyword evidence="6 8" id="KW-1133">Transmembrane helix</keyword>
<dbReference type="PANTHER" id="PTHR33573:SF38">
    <property type="entry name" value="CASP-LIKE PROTEIN 4A1"/>
    <property type="match status" value="1"/>
</dbReference>
<feature type="compositionally biased region" description="Gly residues" evidence="9">
    <location>
        <begin position="131"/>
        <end position="142"/>
    </location>
</feature>
<feature type="domain" description="Casparian strip membrane protein" evidence="10">
    <location>
        <begin position="165"/>
        <end position="254"/>
    </location>
</feature>
<evidence type="ECO:0000256" key="7">
    <source>
        <dbReference type="ARBA" id="ARBA00023136"/>
    </source>
</evidence>
<evidence type="ECO:0000313" key="12">
    <source>
        <dbReference type="Proteomes" id="UP000596661"/>
    </source>
</evidence>
<reference evidence="11" key="1">
    <citation type="submission" date="2021-03" db="UniProtKB">
        <authorList>
            <consortium name="EnsemblPlants"/>
        </authorList>
    </citation>
    <scope>IDENTIFICATION</scope>
</reference>
<comment type="similarity">
    <text evidence="2 8">Belongs to the Casparian strip membrane proteins (CASP) family.</text>
</comment>
<feature type="region of interest" description="Disordered" evidence="9">
    <location>
        <begin position="117"/>
        <end position="153"/>
    </location>
</feature>
<dbReference type="Gramene" id="novel_model_781_5bda875f">
    <property type="protein sequence ID" value="cds.novel_model_781_5bda875f"/>
    <property type="gene ID" value="novel_gene_542_5bda875f"/>
</dbReference>
<evidence type="ECO:0000259" key="10">
    <source>
        <dbReference type="Pfam" id="PF04535"/>
    </source>
</evidence>
<comment type="caution">
    <text evidence="8">Lacks conserved residue(s) required for the propagation of feature annotation.</text>
</comment>
<accession>A0A803RBY6</accession>
<evidence type="ECO:0000256" key="3">
    <source>
        <dbReference type="ARBA" id="ARBA00011489"/>
    </source>
</evidence>
<sequence length="308" mass="34719">MTVNTEEETAKNHDQDQQPNYNEEESAKHKPRIISDSESSLSLSPLSNRSYKTPSPSADHSAYFDQAHEAHEYSWIENMPTKPASPLAQPNRSFPAEPLVVTEAFDPEAHDGVVVSPVEEENSERDVSNGNGNGEGKGGGLGSFNRRKLRPDLPPVKKRMKHGLVKRVLLGFRVCGFVFCLVSFSVMAANRNQGWAFDSFYRYKELRYCLGVNILGFAYSGLQLFDLIYFISTEKNLVQHRFRCYFDFFMDQMTGSPTGGRISSPIWPMPLLELLLLLLFLLLGALLSLATFSVLKLCSHHSLCYRLQ</sequence>
<evidence type="ECO:0000256" key="8">
    <source>
        <dbReference type="RuleBase" id="RU361233"/>
    </source>
</evidence>
<dbReference type="Pfam" id="PF04535">
    <property type="entry name" value="CASP_dom"/>
    <property type="match status" value="1"/>
</dbReference>
<keyword evidence="12" id="KW-1185">Reference proteome</keyword>
<evidence type="ECO:0000256" key="2">
    <source>
        <dbReference type="ARBA" id="ARBA00007651"/>
    </source>
</evidence>
<dbReference type="GO" id="GO:0005886">
    <property type="term" value="C:plasma membrane"/>
    <property type="evidence" value="ECO:0007669"/>
    <property type="project" value="UniProtKB-SubCell"/>
</dbReference>
<feature type="region of interest" description="Disordered" evidence="9">
    <location>
        <begin position="1"/>
        <end position="60"/>
    </location>
</feature>
<dbReference type="Proteomes" id="UP000596661">
    <property type="component" value="Unassembled WGS sequence"/>
</dbReference>
<dbReference type="EMBL" id="UZAU01000831">
    <property type="status" value="NOT_ANNOTATED_CDS"/>
    <property type="molecule type" value="Genomic_DNA"/>
</dbReference>
<keyword evidence="5 8" id="KW-0812">Transmembrane</keyword>
<comment type="subcellular location">
    <subcellularLocation>
        <location evidence="1 8">Cell membrane</location>
        <topology evidence="1 8">Multi-pass membrane protein</topology>
    </subcellularLocation>
</comment>
<evidence type="ECO:0000313" key="11">
    <source>
        <dbReference type="EnsemblPlants" id="cds.novel_model_781_5bda875f"/>
    </source>
</evidence>
<evidence type="ECO:0000256" key="1">
    <source>
        <dbReference type="ARBA" id="ARBA00004651"/>
    </source>
</evidence>
<proteinExistence type="inferred from homology"/>
<organism evidence="11 12">
    <name type="scientific">Cannabis sativa</name>
    <name type="common">Hemp</name>
    <name type="synonym">Marijuana</name>
    <dbReference type="NCBI Taxonomy" id="3483"/>
    <lineage>
        <taxon>Eukaryota</taxon>
        <taxon>Viridiplantae</taxon>
        <taxon>Streptophyta</taxon>
        <taxon>Embryophyta</taxon>
        <taxon>Tracheophyta</taxon>
        <taxon>Spermatophyta</taxon>
        <taxon>Magnoliopsida</taxon>
        <taxon>eudicotyledons</taxon>
        <taxon>Gunneridae</taxon>
        <taxon>Pentapetalae</taxon>
        <taxon>rosids</taxon>
        <taxon>fabids</taxon>
        <taxon>Rosales</taxon>
        <taxon>Cannabaceae</taxon>
        <taxon>Cannabis</taxon>
    </lineage>
</organism>
<evidence type="ECO:0000256" key="5">
    <source>
        <dbReference type="ARBA" id="ARBA00022692"/>
    </source>
</evidence>
<dbReference type="InterPro" id="IPR006702">
    <property type="entry name" value="CASP_dom"/>
</dbReference>
<feature type="transmembrane region" description="Helical" evidence="8">
    <location>
        <begin position="168"/>
        <end position="190"/>
    </location>
</feature>
<evidence type="ECO:0000256" key="4">
    <source>
        <dbReference type="ARBA" id="ARBA00022475"/>
    </source>
</evidence>
<feature type="transmembrane region" description="Helical" evidence="8">
    <location>
        <begin position="271"/>
        <end position="295"/>
    </location>
</feature>
<evidence type="ECO:0000256" key="6">
    <source>
        <dbReference type="ARBA" id="ARBA00022989"/>
    </source>
</evidence>